<dbReference type="SUPFAM" id="SSF52540">
    <property type="entry name" value="P-loop containing nucleoside triphosphate hydrolases"/>
    <property type="match status" value="1"/>
</dbReference>
<dbReference type="InterPro" id="IPR017871">
    <property type="entry name" value="ABC_transporter-like_CS"/>
</dbReference>
<dbReference type="InterPro" id="IPR003439">
    <property type="entry name" value="ABC_transporter-like_ATP-bd"/>
</dbReference>
<dbReference type="Gene3D" id="3.40.50.300">
    <property type="entry name" value="P-loop containing nucleotide triphosphate hydrolases"/>
    <property type="match status" value="1"/>
</dbReference>
<feature type="transmembrane region" description="Helical" evidence="5">
    <location>
        <begin position="358"/>
        <end position="384"/>
    </location>
</feature>
<feature type="transmembrane region" description="Helical" evidence="5">
    <location>
        <begin position="21"/>
        <end position="40"/>
    </location>
</feature>
<dbReference type="GO" id="GO:0140359">
    <property type="term" value="F:ABC-type transporter activity"/>
    <property type="evidence" value="ECO:0007669"/>
    <property type="project" value="InterPro"/>
</dbReference>
<keyword evidence="8" id="KW-1185">Reference proteome</keyword>
<dbReference type="GO" id="GO:0016020">
    <property type="term" value="C:membrane"/>
    <property type="evidence" value="ECO:0007669"/>
    <property type="project" value="UniProtKB-SubCell"/>
</dbReference>
<feature type="transmembrane region" description="Helical" evidence="5">
    <location>
        <begin position="285"/>
        <end position="306"/>
    </location>
</feature>
<dbReference type="InterPro" id="IPR013525">
    <property type="entry name" value="ABC2_TM"/>
</dbReference>
<dbReference type="Proteomes" id="UP000024635">
    <property type="component" value="Unassembled WGS sequence"/>
</dbReference>
<dbReference type="EMBL" id="JARK01001369">
    <property type="protein sequence ID" value="EYC16498.1"/>
    <property type="molecule type" value="Genomic_DNA"/>
</dbReference>
<evidence type="ECO:0000256" key="1">
    <source>
        <dbReference type="ARBA" id="ARBA00004141"/>
    </source>
</evidence>
<evidence type="ECO:0000256" key="3">
    <source>
        <dbReference type="ARBA" id="ARBA00022989"/>
    </source>
</evidence>
<keyword evidence="3 5" id="KW-1133">Transmembrane helix</keyword>
<feature type="transmembrane region" description="Helical" evidence="5">
    <location>
        <begin position="457"/>
        <end position="481"/>
    </location>
</feature>
<organism evidence="7 8">
    <name type="scientific">Ancylostoma ceylanicum</name>
    <dbReference type="NCBI Taxonomy" id="53326"/>
    <lineage>
        <taxon>Eukaryota</taxon>
        <taxon>Metazoa</taxon>
        <taxon>Ecdysozoa</taxon>
        <taxon>Nematoda</taxon>
        <taxon>Chromadorea</taxon>
        <taxon>Rhabditida</taxon>
        <taxon>Rhabditina</taxon>
        <taxon>Rhabditomorpha</taxon>
        <taxon>Strongyloidea</taxon>
        <taxon>Ancylostomatidae</taxon>
        <taxon>Ancylostomatinae</taxon>
        <taxon>Ancylostoma</taxon>
    </lineage>
</organism>
<evidence type="ECO:0000313" key="8">
    <source>
        <dbReference type="Proteomes" id="UP000024635"/>
    </source>
</evidence>
<dbReference type="GO" id="GO:0016887">
    <property type="term" value="F:ATP hydrolysis activity"/>
    <property type="evidence" value="ECO:0007669"/>
    <property type="project" value="InterPro"/>
</dbReference>
<dbReference type="Pfam" id="PF12698">
    <property type="entry name" value="ABC2_membrane_3"/>
    <property type="match status" value="1"/>
</dbReference>
<evidence type="ECO:0000256" key="2">
    <source>
        <dbReference type="ARBA" id="ARBA00022692"/>
    </source>
</evidence>
<dbReference type="InterPro" id="IPR026082">
    <property type="entry name" value="ABCA"/>
</dbReference>
<dbReference type="Pfam" id="PF00005">
    <property type="entry name" value="ABC_tran"/>
    <property type="match status" value="1"/>
</dbReference>
<dbReference type="InterPro" id="IPR027417">
    <property type="entry name" value="P-loop_NTPase"/>
</dbReference>
<evidence type="ECO:0000256" key="5">
    <source>
        <dbReference type="SAM" id="Phobius"/>
    </source>
</evidence>
<comment type="caution">
    <text evidence="7">The sequence shown here is derived from an EMBL/GenBank/DDBJ whole genome shotgun (WGS) entry which is preliminary data.</text>
</comment>
<protein>
    <recommendedName>
        <fullName evidence="6">ABC transporter domain-containing protein</fullName>
    </recommendedName>
</protein>
<evidence type="ECO:0000313" key="7">
    <source>
        <dbReference type="EMBL" id="EYC16498.1"/>
    </source>
</evidence>
<dbReference type="AlphaFoldDB" id="A0A016UPV7"/>
<sequence length="1009" mass="112530">MYFFRTFYVLLLKDLLVALRCWIWTLFQLAVPILIGLLIVPASPVPPRKPADFSGYKGGGLFNFSSCSKAHLFYVNSGPDEGEIEEFLHDMPMVFQLITDLTLGKTQTLCLITAIITAVNPSPFTLGAGAPLSQRCTRLFHFGRQCTLIALLLPPSENLNKTKFRTTSDLVEHIEKSDGFGLVFESFKKKKKKLTYRVYSSDIKAIQAKRDVEQVLTTEVFSTELINYDLTLVQPTKKEESISTLQVCFTAAIEGKNLDREVGFTYGPARIAVLEKEEIKAPLHFLSRALPLLLVPILLNTALSAATDKEAGMKEFLVIMGLWKVTLFLECIVFSLLKVILVIVVVCGRLIWFMPKELWPIIISSLSLLALGIVLTGMLCAAVVKTGTGALTLSLVVAVVMVLIQGHASGVYNTDVMHYILLIDIFAAYENLVNAIRLHYVRGKKDIGSTLFYYDDIIDVGPSLIFTIADVVLLLILVLFLDYLSFKTFVITIMSSFHKSQLVAGLESNVKLSWHEKDQGVGEPTLSVDCVSKIWETTGEVAVRGFSMKAFSGQVTVLLGHNGAGKSTTYAMICGTTPATKGEITVLGKRLSSNICGSHPAVGFCPQTNCVFNNLTVEDHLWLFFILKGGVGIWKDEADILCMQLDMAFIMKKRAKKLSGGEKRKLCLAMAFIGGSKLVMLDEPTAGLDPQSRTFVKKMIEQKKKERAIVLTTHYLDEAEAMGDWIYIMYMGRSICSGTTQFLKAKFAPGMFLNVVFSQNVSQHNVDATRKIINKNIEGVKTGEMNGCQLRFELPRSQQKKFPKLFAQLENEKKSLQIESFGLSVNALEEAFLKVGGLEEFSSRNKEQKVFQDADTLELHRDLLTTTLQQLKYIWLKRFIDLVHNIPLIINQILLPIALAFLIGWTIGRKSESTADVPSEHHHVPDTSLKRIKSGRFLIFDPHHNAEKVKPLERAMKKYPNIQVPFDAQFSGRQVFFGKTILSRVRVVVQSSACGMKSPRVSTDFASSK</sequence>
<dbReference type="PANTHER" id="PTHR19229">
    <property type="entry name" value="ATP-BINDING CASSETTE TRANSPORTER SUBFAMILY A ABCA"/>
    <property type="match status" value="1"/>
</dbReference>
<evidence type="ECO:0000256" key="4">
    <source>
        <dbReference type="ARBA" id="ARBA00023136"/>
    </source>
</evidence>
<dbReference type="PANTHER" id="PTHR19229:SF250">
    <property type="entry name" value="ABC TRANSPORTER DOMAIN-CONTAINING PROTEIN-RELATED"/>
    <property type="match status" value="1"/>
</dbReference>
<dbReference type="GO" id="GO:0005524">
    <property type="term" value="F:ATP binding"/>
    <property type="evidence" value="ECO:0007669"/>
    <property type="project" value="InterPro"/>
</dbReference>
<dbReference type="PROSITE" id="PS00211">
    <property type="entry name" value="ABC_TRANSPORTER_1"/>
    <property type="match status" value="1"/>
</dbReference>
<dbReference type="OrthoDB" id="5876135at2759"/>
<evidence type="ECO:0000259" key="6">
    <source>
        <dbReference type="PROSITE" id="PS50893"/>
    </source>
</evidence>
<reference evidence="8" key="1">
    <citation type="journal article" date="2015" name="Nat. Genet.">
        <title>The genome and transcriptome of the zoonotic hookworm Ancylostoma ceylanicum identify infection-specific gene families.</title>
        <authorList>
            <person name="Schwarz E.M."/>
            <person name="Hu Y."/>
            <person name="Antoshechkin I."/>
            <person name="Miller M.M."/>
            <person name="Sternberg P.W."/>
            <person name="Aroian R.V."/>
        </authorList>
    </citation>
    <scope>NUCLEOTIDE SEQUENCE</scope>
    <source>
        <strain evidence="8">HY135</strain>
    </source>
</reference>
<dbReference type="PROSITE" id="PS50893">
    <property type="entry name" value="ABC_TRANSPORTER_2"/>
    <property type="match status" value="1"/>
</dbReference>
<gene>
    <name evidence="7" type="primary">Acey_s0033.g2695</name>
    <name evidence="7" type="ORF">Y032_0033g2695</name>
</gene>
<dbReference type="STRING" id="53326.A0A016UPV7"/>
<name>A0A016UPV7_9BILA</name>
<feature type="transmembrane region" description="Helical" evidence="5">
    <location>
        <begin position="391"/>
        <end position="410"/>
    </location>
</feature>
<feature type="transmembrane region" description="Helical" evidence="5">
    <location>
        <begin position="327"/>
        <end position="352"/>
    </location>
</feature>
<dbReference type="CDD" id="cd03263">
    <property type="entry name" value="ABC_subfamily_A"/>
    <property type="match status" value="1"/>
</dbReference>
<feature type="transmembrane region" description="Helical" evidence="5">
    <location>
        <begin position="416"/>
        <end position="436"/>
    </location>
</feature>
<accession>A0A016UPV7</accession>
<comment type="subcellular location">
    <subcellularLocation>
        <location evidence="1">Membrane</location>
        <topology evidence="1">Multi-pass membrane protein</topology>
    </subcellularLocation>
</comment>
<keyword evidence="4 5" id="KW-0472">Membrane</keyword>
<proteinExistence type="predicted"/>
<keyword evidence="2 5" id="KW-0812">Transmembrane</keyword>
<feature type="domain" description="ABC transporter" evidence="6">
    <location>
        <begin position="526"/>
        <end position="756"/>
    </location>
</feature>